<evidence type="ECO:0000256" key="5">
    <source>
        <dbReference type="ARBA" id="ARBA00022801"/>
    </source>
</evidence>
<evidence type="ECO:0000313" key="9">
    <source>
        <dbReference type="EMBL" id="MBL6762118.1"/>
    </source>
</evidence>
<dbReference type="Proteomes" id="UP000785783">
    <property type="component" value="Unassembled WGS sequence"/>
</dbReference>
<dbReference type="EMBL" id="JADHOK010000073">
    <property type="protein sequence ID" value="MBL6762118.1"/>
    <property type="molecule type" value="Genomic_DNA"/>
</dbReference>
<organism evidence="9 10">
    <name type="scientific">PS1 clade bacterium</name>
    <dbReference type="NCBI Taxonomy" id="2175152"/>
    <lineage>
        <taxon>Bacteria</taxon>
        <taxon>Pseudomonadati</taxon>
        <taxon>Pseudomonadota</taxon>
        <taxon>Alphaproteobacteria</taxon>
        <taxon>PS1 clade</taxon>
    </lineage>
</organism>
<evidence type="ECO:0000256" key="1">
    <source>
        <dbReference type="ARBA" id="ARBA00002663"/>
    </source>
</evidence>
<comment type="subunit">
    <text evidence="7">Consists of a catalytic RNA component (M1 or rnpB) and a protein subunit.</text>
</comment>
<sequence>MTEARHALSSLRVRRMFLAAAKARKEVRRGMVVQARARDKDEASLTPVRYGLTASKKIGNAVARNRARRRLRAVAQEILPLEGEAGFDYVMIGRVHTAPRPWQALKNDLRSALKALHKEPVEDGSDE</sequence>
<dbReference type="HAMAP" id="MF_00227">
    <property type="entry name" value="RNase_P"/>
    <property type="match status" value="1"/>
</dbReference>
<keyword evidence="2 7" id="KW-0819">tRNA processing</keyword>
<evidence type="ECO:0000256" key="6">
    <source>
        <dbReference type="ARBA" id="ARBA00022884"/>
    </source>
</evidence>
<evidence type="ECO:0000256" key="8">
    <source>
        <dbReference type="NCBIfam" id="TIGR00188"/>
    </source>
</evidence>
<gene>
    <name evidence="7 9" type="primary">rnpA</name>
    <name evidence="9" type="ORF">ISQ19_05410</name>
</gene>
<keyword evidence="3 7" id="KW-0540">Nuclease</keyword>
<comment type="catalytic activity">
    <reaction evidence="7">
        <text>Endonucleolytic cleavage of RNA, removing 5'-extranucleotides from tRNA precursor.</text>
        <dbReference type="EC" id="3.1.26.5"/>
    </reaction>
</comment>
<evidence type="ECO:0000256" key="4">
    <source>
        <dbReference type="ARBA" id="ARBA00022759"/>
    </source>
</evidence>
<accession>A0A937L707</accession>
<evidence type="ECO:0000313" key="10">
    <source>
        <dbReference type="Proteomes" id="UP000785783"/>
    </source>
</evidence>
<proteinExistence type="inferred from homology"/>
<dbReference type="GO" id="GO:0001682">
    <property type="term" value="P:tRNA 5'-leader removal"/>
    <property type="evidence" value="ECO:0007669"/>
    <property type="project" value="UniProtKB-UniRule"/>
</dbReference>
<dbReference type="PANTHER" id="PTHR33992">
    <property type="entry name" value="RIBONUCLEASE P PROTEIN COMPONENT"/>
    <property type="match status" value="1"/>
</dbReference>
<dbReference type="AlphaFoldDB" id="A0A937L707"/>
<dbReference type="PANTHER" id="PTHR33992:SF1">
    <property type="entry name" value="RIBONUCLEASE P PROTEIN COMPONENT"/>
    <property type="match status" value="1"/>
</dbReference>
<dbReference type="PROSITE" id="PS00648">
    <property type="entry name" value="RIBONUCLEASE_P"/>
    <property type="match status" value="1"/>
</dbReference>
<dbReference type="InterPro" id="IPR020539">
    <property type="entry name" value="RNase_P_CS"/>
</dbReference>
<protein>
    <recommendedName>
        <fullName evidence="7 8">Ribonuclease P protein component</fullName>
        <shortName evidence="7">RNase P protein</shortName>
        <shortName evidence="7">RNaseP protein</shortName>
        <ecNumber evidence="7 8">3.1.26.5</ecNumber>
    </recommendedName>
    <alternativeName>
        <fullName evidence="7">Protein C5</fullName>
    </alternativeName>
</protein>
<dbReference type="InterPro" id="IPR000100">
    <property type="entry name" value="RNase_P"/>
</dbReference>
<dbReference type="Gene3D" id="3.30.230.10">
    <property type="match status" value="1"/>
</dbReference>
<keyword evidence="6 7" id="KW-0694">RNA-binding</keyword>
<comment type="similarity">
    <text evidence="7">Belongs to the RnpA family.</text>
</comment>
<keyword evidence="5 7" id="KW-0378">Hydrolase</keyword>
<name>A0A937L707_9PROT</name>
<evidence type="ECO:0000256" key="2">
    <source>
        <dbReference type="ARBA" id="ARBA00022694"/>
    </source>
</evidence>
<dbReference type="Pfam" id="PF00825">
    <property type="entry name" value="Ribonuclease_P"/>
    <property type="match status" value="1"/>
</dbReference>
<dbReference type="GO" id="GO:0042781">
    <property type="term" value="F:3'-tRNA processing endoribonuclease activity"/>
    <property type="evidence" value="ECO:0007669"/>
    <property type="project" value="TreeGrafter"/>
</dbReference>
<reference evidence="9" key="1">
    <citation type="submission" date="2020-10" db="EMBL/GenBank/DDBJ databases">
        <title>Microbiome of the Black Sea water column analyzed by genome centric metagenomics.</title>
        <authorList>
            <person name="Cabello-Yeves P.J."/>
            <person name="Callieri C."/>
            <person name="Picazo A."/>
            <person name="Mehrshad M."/>
            <person name="Haro-Moreno J.M."/>
            <person name="Roda-Garcia J."/>
            <person name="Dzembekova N."/>
            <person name="Slabakova V."/>
            <person name="Slabakova N."/>
            <person name="Moncheva S."/>
            <person name="Rodriguez-Valera F."/>
        </authorList>
    </citation>
    <scope>NUCLEOTIDE SEQUENCE</scope>
    <source>
        <strain evidence="9">BS307-5m-G5</strain>
    </source>
</reference>
<keyword evidence="4 7" id="KW-0255">Endonuclease</keyword>
<dbReference type="SUPFAM" id="SSF54211">
    <property type="entry name" value="Ribosomal protein S5 domain 2-like"/>
    <property type="match status" value="1"/>
</dbReference>
<dbReference type="GO" id="GO:0004526">
    <property type="term" value="F:ribonuclease P activity"/>
    <property type="evidence" value="ECO:0007669"/>
    <property type="project" value="UniProtKB-UniRule"/>
</dbReference>
<dbReference type="EC" id="3.1.26.5" evidence="7 8"/>
<dbReference type="NCBIfam" id="TIGR00188">
    <property type="entry name" value="rnpA"/>
    <property type="match status" value="1"/>
</dbReference>
<dbReference type="GO" id="GO:0030677">
    <property type="term" value="C:ribonuclease P complex"/>
    <property type="evidence" value="ECO:0007669"/>
    <property type="project" value="TreeGrafter"/>
</dbReference>
<evidence type="ECO:0000256" key="7">
    <source>
        <dbReference type="HAMAP-Rule" id="MF_00227"/>
    </source>
</evidence>
<comment type="caution">
    <text evidence="9">The sequence shown here is derived from an EMBL/GenBank/DDBJ whole genome shotgun (WGS) entry which is preliminary data.</text>
</comment>
<evidence type="ECO:0000256" key="3">
    <source>
        <dbReference type="ARBA" id="ARBA00022722"/>
    </source>
</evidence>
<dbReference type="GO" id="GO:0000049">
    <property type="term" value="F:tRNA binding"/>
    <property type="evidence" value="ECO:0007669"/>
    <property type="project" value="UniProtKB-UniRule"/>
</dbReference>
<dbReference type="InterPro" id="IPR014721">
    <property type="entry name" value="Ribsml_uS5_D2-typ_fold_subgr"/>
</dbReference>
<dbReference type="InterPro" id="IPR020568">
    <property type="entry name" value="Ribosomal_Su5_D2-typ_SF"/>
</dbReference>
<comment type="function">
    <text evidence="1 7">RNaseP catalyzes the removal of the 5'-leader sequence from pre-tRNA to produce the mature 5'-terminus. It can also cleave other RNA substrates such as 4.5S RNA. The protein component plays an auxiliary but essential role in vivo by binding to the 5'-leader sequence and broadening the substrate specificity of the ribozyme.</text>
</comment>